<dbReference type="PROSITE" id="PS50072">
    <property type="entry name" value="CSA_PPIASE_2"/>
    <property type="match status" value="1"/>
</dbReference>
<dbReference type="EMBL" id="JACIDK010000004">
    <property type="protein sequence ID" value="MBB3892366.1"/>
    <property type="molecule type" value="Genomic_DNA"/>
</dbReference>
<gene>
    <name evidence="6" type="ORF">GGQ61_003099</name>
</gene>
<comment type="caution">
    <text evidence="6">The sequence shown here is derived from an EMBL/GenBank/DDBJ whole genome shotgun (WGS) entry which is preliminary data.</text>
</comment>
<accession>A0A840A181</accession>
<evidence type="ECO:0000313" key="7">
    <source>
        <dbReference type="Proteomes" id="UP000530564"/>
    </source>
</evidence>
<dbReference type="SUPFAM" id="SSF50891">
    <property type="entry name" value="Cyclophilin-like"/>
    <property type="match status" value="1"/>
</dbReference>
<keyword evidence="2" id="KW-0697">Rotamase</keyword>
<evidence type="ECO:0000256" key="1">
    <source>
        <dbReference type="ARBA" id="ARBA00013194"/>
    </source>
</evidence>
<protein>
    <recommendedName>
        <fullName evidence="1">peptidylprolyl isomerase</fullName>
        <ecNumber evidence="1">5.2.1.8</ecNumber>
    </recommendedName>
</protein>
<feature type="domain" description="PPIase cyclophilin-type" evidence="5">
    <location>
        <begin position="36"/>
        <end position="201"/>
    </location>
</feature>
<keyword evidence="7" id="KW-1185">Reference proteome</keyword>
<evidence type="ECO:0000259" key="5">
    <source>
        <dbReference type="PROSITE" id="PS50072"/>
    </source>
</evidence>
<dbReference type="InterPro" id="IPR002130">
    <property type="entry name" value="Cyclophilin-type_PPIase_dom"/>
</dbReference>
<dbReference type="RefSeq" id="WP_183774474.1">
    <property type="nucleotide sequence ID" value="NZ_JACIDK010000004.1"/>
</dbReference>
<dbReference type="AlphaFoldDB" id="A0A840A181"/>
<name>A0A840A181_9CAUL</name>
<evidence type="ECO:0000256" key="4">
    <source>
        <dbReference type="SAM" id="SignalP"/>
    </source>
</evidence>
<keyword evidence="3 6" id="KW-0413">Isomerase</keyword>
<keyword evidence="4" id="KW-0732">Signal</keyword>
<dbReference type="EC" id="5.2.1.8" evidence="1"/>
<evidence type="ECO:0000313" key="6">
    <source>
        <dbReference type="EMBL" id="MBB3892366.1"/>
    </source>
</evidence>
<dbReference type="InterPro" id="IPR044665">
    <property type="entry name" value="E_coli_cyclophilin_A-like"/>
</dbReference>
<evidence type="ECO:0000256" key="2">
    <source>
        <dbReference type="ARBA" id="ARBA00023110"/>
    </source>
</evidence>
<sequence length="201" mass="21356">MSDLPRRSLIAAGGLVLAAPRTALAAPGKPRVVIKTPRGSIIVELEPRKAPLTTANFLRYVDARSYDGGTFFRAARTPGVPKDGTIVGAPDAKVRPFPPIAHESTTGTGLKHLNGTISLGRFAPGTATSNFFICVGDQPYLDANPKAAGDNLGYAAFGQVVQGMPIVEKILSLPTNGETKFKDQRGQWLKPPVPILTMRRA</sequence>
<dbReference type="Gene3D" id="2.40.100.10">
    <property type="entry name" value="Cyclophilin-like"/>
    <property type="match status" value="1"/>
</dbReference>
<feature type="chain" id="PRO_5032975050" description="peptidylprolyl isomerase" evidence="4">
    <location>
        <begin position="26"/>
        <end position="201"/>
    </location>
</feature>
<proteinExistence type="predicted"/>
<dbReference type="Proteomes" id="UP000530564">
    <property type="component" value="Unassembled WGS sequence"/>
</dbReference>
<feature type="signal peptide" evidence="4">
    <location>
        <begin position="1"/>
        <end position="25"/>
    </location>
</feature>
<dbReference type="Pfam" id="PF00160">
    <property type="entry name" value="Pro_isomerase"/>
    <property type="match status" value="1"/>
</dbReference>
<dbReference type="GO" id="GO:0003755">
    <property type="term" value="F:peptidyl-prolyl cis-trans isomerase activity"/>
    <property type="evidence" value="ECO:0007669"/>
    <property type="project" value="UniProtKB-KW"/>
</dbReference>
<organism evidence="6 7">
    <name type="scientific">Phenylobacterium haematophilum</name>
    <dbReference type="NCBI Taxonomy" id="98513"/>
    <lineage>
        <taxon>Bacteria</taxon>
        <taxon>Pseudomonadati</taxon>
        <taxon>Pseudomonadota</taxon>
        <taxon>Alphaproteobacteria</taxon>
        <taxon>Caulobacterales</taxon>
        <taxon>Caulobacteraceae</taxon>
        <taxon>Phenylobacterium</taxon>
    </lineage>
</organism>
<dbReference type="InterPro" id="IPR029000">
    <property type="entry name" value="Cyclophilin-like_dom_sf"/>
</dbReference>
<evidence type="ECO:0000256" key="3">
    <source>
        <dbReference type="ARBA" id="ARBA00023235"/>
    </source>
</evidence>
<reference evidence="6 7" key="1">
    <citation type="submission" date="2020-08" db="EMBL/GenBank/DDBJ databases">
        <title>Genomic Encyclopedia of Type Strains, Phase IV (KMG-IV): sequencing the most valuable type-strain genomes for metagenomic binning, comparative biology and taxonomic classification.</title>
        <authorList>
            <person name="Goeker M."/>
        </authorList>
    </citation>
    <scope>NUCLEOTIDE SEQUENCE [LARGE SCALE GENOMIC DNA]</scope>
    <source>
        <strain evidence="6 7">DSM 21793</strain>
    </source>
</reference>
<dbReference type="PANTHER" id="PTHR43246">
    <property type="entry name" value="PEPTIDYL-PROLYL CIS-TRANS ISOMERASE CYP38, CHLOROPLASTIC"/>
    <property type="match status" value="1"/>
</dbReference>